<evidence type="ECO:0000313" key="5">
    <source>
        <dbReference type="EMBL" id="TRW72285.1"/>
    </source>
</evidence>
<reference evidence="6" key="2">
    <citation type="submission" date="2018-05" db="EMBL/GenBank/DDBJ databases">
        <authorList>
            <person name="Duru I."/>
        </authorList>
    </citation>
    <scope>NUCLEOTIDE SEQUENCE [LARGE SCALE GENOMIC DNA]</scope>
</reference>
<dbReference type="AlphaFoldDB" id="A0A2X0PDV6"/>
<reference evidence="4" key="3">
    <citation type="submission" date="2018-05" db="EMBL/GenBank/DDBJ databases">
        <authorList>
            <person name="Lanie J.A."/>
            <person name="Ng W.-L."/>
            <person name="Kazmierczak K.M."/>
            <person name="Andrzejewski T.M."/>
            <person name="Davidsen T.M."/>
            <person name="Wayne K.J."/>
            <person name="Tettelin H."/>
            <person name="Glass J.I."/>
            <person name="Rusch D."/>
            <person name="Podicherti R."/>
            <person name="Tsui H.-C.T."/>
            <person name="Winkler M.E."/>
        </authorList>
    </citation>
    <scope>NUCLEOTIDE SEQUENCE</scope>
    <source>
        <strain evidence="4">Lactococcus lactis</strain>
    </source>
</reference>
<dbReference type="Proteomes" id="UP000279235">
    <property type="component" value="Unassembled WGS sequence"/>
</dbReference>
<protein>
    <submittedName>
        <fullName evidence="2">Conjugal transfer protein</fullName>
    </submittedName>
</protein>
<evidence type="ECO:0000256" key="1">
    <source>
        <dbReference type="SAM" id="Phobius"/>
    </source>
</evidence>
<accession>A0A2X0PDV6</accession>
<dbReference type="Proteomes" id="UP001186047">
    <property type="component" value="Unassembled WGS sequence"/>
</dbReference>
<reference evidence="3" key="1">
    <citation type="submission" date="2018-01" db="EMBL/GenBank/DDBJ databases">
        <authorList>
            <person name="Gaut B.S."/>
            <person name="Morton B.R."/>
            <person name="Clegg M.T."/>
            <person name="Duvall M.R."/>
        </authorList>
    </citation>
    <scope>NUCLEOTIDE SEQUENCE</scope>
    <source>
        <strain evidence="3">Lactococcus lactis</strain>
    </source>
</reference>
<dbReference type="RefSeq" id="WP_032398618.1">
    <property type="nucleotide sequence ID" value="NZ_CP093963.1"/>
</dbReference>
<dbReference type="Proteomes" id="UP000317167">
    <property type="component" value="Unassembled WGS sequence"/>
</dbReference>
<dbReference type="EMBL" id="VJWV01000017">
    <property type="protein sequence ID" value="TRW72285.1"/>
    <property type="molecule type" value="Genomic_DNA"/>
</dbReference>
<evidence type="ECO:0000313" key="2">
    <source>
        <dbReference type="EMBL" id="MDV2631311.1"/>
    </source>
</evidence>
<name>A0A2X0PDV6_9LACT</name>
<dbReference type="EMBL" id="OGTW01000020">
    <property type="protein sequence ID" value="SPB24323.1"/>
    <property type="molecule type" value="Genomic_DNA"/>
</dbReference>
<reference evidence="2" key="5">
    <citation type="submission" date="2023-10" db="EMBL/GenBank/DDBJ databases">
        <title>Production of high quality cheese from raw caw milk (raw cheese).</title>
        <authorList>
            <person name="Samouris G."/>
        </authorList>
    </citation>
    <scope>NUCLEOTIDE SEQUENCE</scope>
    <source>
        <strain evidence="2">M17-3</strain>
    </source>
</reference>
<evidence type="ECO:0000313" key="7">
    <source>
        <dbReference type="Proteomes" id="UP000317167"/>
    </source>
</evidence>
<sequence length="114" mass="13013">MKKGKEFLFGDNVTNKYGVAFGLGLIDLIKVLSIPTAITLLLFISPPYTLLFFLIKVFIALVLFTVTLALITTKPVNARPNISLKSDLELKHRYGKRQRLFYKRGKERGIKIER</sequence>
<feature type="transmembrane region" description="Helical" evidence="1">
    <location>
        <begin position="50"/>
        <end position="71"/>
    </location>
</feature>
<proteinExistence type="predicted"/>
<keyword evidence="1" id="KW-0812">Transmembrane</keyword>
<evidence type="ECO:0000313" key="6">
    <source>
        <dbReference type="Proteomes" id="UP000279235"/>
    </source>
</evidence>
<keyword evidence="1" id="KW-0472">Membrane</keyword>
<gene>
    <name evidence="3" type="ORF">AMHIJAGA_00828</name>
    <name evidence="5" type="ORF">FNJ53_12185</name>
    <name evidence="2" type="ORF">RZO31_00255</name>
</gene>
<evidence type="ECO:0000313" key="4">
    <source>
        <dbReference type="EMBL" id="SPS10895.1"/>
    </source>
</evidence>
<dbReference type="EMBL" id="OGTW02000020">
    <property type="protein sequence ID" value="SPS10895.1"/>
    <property type="molecule type" value="Genomic_DNA"/>
</dbReference>
<keyword evidence="1" id="KW-1133">Transmembrane helix</keyword>
<organism evidence="3">
    <name type="scientific">Lactococcus lactis</name>
    <dbReference type="NCBI Taxonomy" id="1358"/>
    <lineage>
        <taxon>Bacteria</taxon>
        <taxon>Bacillati</taxon>
        <taxon>Bacillota</taxon>
        <taxon>Bacilli</taxon>
        <taxon>Lactobacillales</taxon>
        <taxon>Streptococcaceae</taxon>
        <taxon>Lactococcus</taxon>
    </lineage>
</organism>
<reference evidence="5 7" key="4">
    <citation type="submission" date="2019-07" db="EMBL/GenBank/DDBJ databases">
        <title>Draft genome of 7 Lactococcus lactis strains isolated from an artisanal cheese production.</title>
        <authorList>
            <person name="Biolcati F."/>
            <person name="Bottero M.T."/>
            <person name="Dalmasso A."/>
            <person name="Mcauliffe O."/>
        </authorList>
    </citation>
    <scope>NUCLEOTIDE SEQUENCE [LARGE SCALE GENOMIC DNA]</scope>
    <source>
        <strain evidence="5 7">MRS45.2</strain>
    </source>
</reference>
<dbReference type="EMBL" id="JAWHVL010000001">
    <property type="protein sequence ID" value="MDV2631311.1"/>
    <property type="molecule type" value="Genomic_DNA"/>
</dbReference>
<evidence type="ECO:0000313" key="3">
    <source>
        <dbReference type="EMBL" id="SPB24323.1"/>
    </source>
</evidence>
<feature type="transmembrane region" description="Helical" evidence="1">
    <location>
        <begin position="21"/>
        <end position="44"/>
    </location>
</feature>